<keyword evidence="1" id="KW-0378">Hydrolase</keyword>
<gene>
    <name evidence="2" type="ORF">LWI29_018362</name>
</gene>
<dbReference type="Gene3D" id="3.20.20.300">
    <property type="entry name" value="Glycoside hydrolase, family 3, N-terminal domain"/>
    <property type="match status" value="1"/>
</dbReference>
<organism evidence="2 3">
    <name type="scientific">Acer saccharum</name>
    <name type="common">Sugar maple</name>
    <dbReference type="NCBI Taxonomy" id="4024"/>
    <lineage>
        <taxon>Eukaryota</taxon>
        <taxon>Viridiplantae</taxon>
        <taxon>Streptophyta</taxon>
        <taxon>Embryophyta</taxon>
        <taxon>Tracheophyta</taxon>
        <taxon>Spermatophyta</taxon>
        <taxon>Magnoliopsida</taxon>
        <taxon>eudicotyledons</taxon>
        <taxon>Gunneridae</taxon>
        <taxon>Pentapetalae</taxon>
        <taxon>rosids</taxon>
        <taxon>malvids</taxon>
        <taxon>Sapindales</taxon>
        <taxon>Sapindaceae</taxon>
        <taxon>Hippocastanoideae</taxon>
        <taxon>Acereae</taxon>
        <taxon>Acer</taxon>
    </lineage>
</organism>
<dbReference type="GO" id="GO:0008422">
    <property type="term" value="F:beta-glucosidase activity"/>
    <property type="evidence" value="ECO:0007669"/>
    <property type="project" value="TreeGrafter"/>
</dbReference>
<dbReference type="Proteomes" id="UP001168877">
    <property type="component" value="Unassembled WGS sequence"/>
</dbReference>
<evidence type="ECO:0000313" key="2">
    <source>
        <dbReference type="EMBL" id="KAK0600783.1"/>
    </source>
</evidence>
<reference evidence="2" key="1">
    <citation type="journal article" date="2022" name="Plant J.">
        <title>Strategies of tolerance reflected in two North American maple genomes.</title>
        <authorList>
            <person name="McEvoy S.L."/>
            <person name="Sezen U.U."/>
            <person name="Trouern-Trend A."/>
            <person name="McMahon S.M."/>
            <person name="Schaberg P.G."/>
            <person name="Yang J."/>
            <person name="Wegrzyn J.L."/>
            <person name="Swenson N.G."/>
        </authorList>
    </citation>
    <scope>NUCLEOTIDE SEQUENCE</scope>
    <source>
        <strain evidence="2">NS2018</strain>
    </source>
</reference>
<dbReference type="Gene3D" id="3.40.50.1700">
    <property type="entry name" value="Glycoside hydrolase family 3 C-terminal domain"/>
    <property type="match status" value="1"/>
</dbReference>
<accession>A0AA39T4R1</accession>
<sequence>MVAMNYTKFINGLTSQVKKNIIPMSIIDDAVKRILRVKFAMGLFEDPLVNKSLVDQLGSQEHRELAREAVKNSLVLLKNGELTDEPLLPLPKKSSKKLVAGSHADNLGTTILTAIKNIIDPQTEVLYEENLNSNYVKSNNFSYSIVVVGEHQYAETFGDSLNLTIPEPGPSIICVEL</sequence>
<dbReference type="InterPro" id="IPR036881">
    <property type="entry name" value="Glyco_hydro_3_C_sf"/>
</dbReference>
<comment type="caution">
    <text evidence="2">The sequence shown here is derived from an EMBL/GenBank/DDBJ whole genome shotgun (WGS) entry which is preliminary data.</text>
</comment>
<protein>
    <recommendedName>
        <fullName evidence="4">Glycoside hydrolase family 3 C-terminal domain-containing protein</fullName>
    </recommendedName>
</protein>
<reference evidence="2" key="2">
    <citation type="submission" date="2023-06" db="EMBL/GenBank/DDBJ databases">
        <authorList>
            <person name="Swenson N.G."/>
            <person name="Wegrzyn J.L."/>
            <person name="Mcevoy S.L."/>
        </authorList>
    </citation>
    <scope>NUCLEOTIDE SEQUENCE</scope>
    <source>
        <strain evidence="2">NS2018</strain>
        <tissue evidence="2">Leaf</tissue>
    </source>
</reference>
<dbReference type="AlphaFoldDB" id="A0AA39T4R1"/>
<dbReference type="InterPro" id="IPR051915">
    <property type="entry name" value="Cellulose_Degrad_GH3"/>
</dbReference>
<proteinExistence type="predicted"/>
<evidence type="ECO:0008006" key="4">
    <source>
        <dbReference type="Google" id="ProtNLM"/>
    </source>
</evidence>
<dbReference type="SUPFAM" id="SSF51445">
    <property type="entry name" value="(Trans)glycosidases"/>
    <property type="match status" value="1"/>
</dbReference>
<name>A0AA39T4R1_ACESA</name>
<dbReference type="PANTHER" id="PTHR30620:SF91">
    <property type="entry name" value="BETA-GLUCOSIDASE"/>
    <property type="match status" value="1"/>
</dbReference>
<dbReference type="PANTHER" id="PTHR30620">
    <property type="entry name" value="PERIPLASMIC BETA-GLUCOSIDASE-RELATED"/>
    <property type="match status" value="1"/>
</dbReference>
<dbReference type="InterPro" id="IPR017853">
    <property type="entry name" value="GH"/>
</dbReference>
<dbReference type="InterPro" id="IPR036962">
    <property type="entry name" value="Glyco_hydro_3_N_sf"/>
</dbReference>
<dbReference type="SUPFAM" id="SSF52279">
    <property type="entry name" value="Beta-D-glucan exohydrolase, C-terminal domain"/>
    <property type="match status" value="1"/>
</dbReference>
<keyword evidence="3" id="KW-1185">Reference proteome</keyword>
<dbReference type="EMBL" id="JAUESC010000003">
    <property type="protein sequence ID" value="KAK0600783.1"/>
    <property type="molecule type" value="Genomic_DNA"/>
</dbReference>
<dbReference type="GO" id="GO:0009251">
    <property type="term" value="P:glucan catabolic process"/>
    <property type="evidence" value="ECO:0007669"/>
    <property type="project" value="TreeGrafter"/>
</dbReference>
<evidence type="ECO:0000313" key="3">
    <source>
        <dbReference type="Proteomes" id="UP001168877"/>
    </source>
</evidence>
<evidence type="ECO:0000256" key="1">
    <source>
        <dbReference type="ARBA" id="ARBA00022801"/>
    </source>
</evidence>